<evidence type="ECO:0000256" key="5">
    <source>
        <dbReference type="SAM" id="Phobius"/>
    </source>
</evidence>
<keyword evidence="1" id="KW-0677">Repeat</keyword>
<sequence length="628" mass="71906">MSSQSSGRGGEEYNIDFEFDSNDDKINRAKIQNQDDQMKAEMDFFEQRKTMLRTISQDRVRKCWNAVMLSFFFLTSFFAFFIYTYFYHAQSLETLNLIQMQSPAFFKRFEHISLQYQFIREKIVVGDLNDTLLDFRLPANPIMTKTSDGNKIPIGMYYHEVSMKGETEIQLLKTQNPSYLGPLIEFVNLLDTDKFCETVFNINALQISDEDQSFKISSSQLQALLSESYQVEINNDIPIILAIQKDDLSKLQQLKAEGKIFGQPDYDKRYPLHIAAHRGNLQIVSFLITTGIDLSPVDRWGVTPLSEAADFPEVYQLLKAAGAKLGAPRENFVSRKVVLTDNQYRLFFAAHYNDITMMKALKQLGWDVNIQDRTGRTPLQIAASQGNLEALVHLLASGANLKNIDARGNDALDDAIREKQPAIVNLLVEKALVKDQCKSFENNLFSKGFSSTLGVFNRKFSDVQITLDDTPNKKLLLTLLGAKVSTNTNDNTNSNKTTNNSTNSTIKNSISSTYTDSQLASSSDTTQRVIQVFFSSQELYIRQVINRQEQILQETYKLYSEDYKNVAEIVFFLFLIIQLLTLFVLRSRFIENLKEEVMHSRGILNLVPERFFRENQNEVEKVIKMITQ</sequence>
<name>A0A8J8P8J2_HALGN</name>
<dbReference type="Proteomes" id="UP000785679">
    <property type="component" value="Unassembled WGS sequence"/>
</dbReference>
<dbReference type="InterPro" id="IPR050889">
    <property type="entry name" value="Dendritic_Spine_Reg/Scaffold"/>
</dbReference>
<feature type="region of interest" description="Disordered" evidence="4">
    <location>
        <begin position="488"/>
        <end position="507"/>
    </location>
</feature>
<keyword evidence="5" id="KW-0472">Membrane</keyword>
<dbReference type="PROSITE" id="PS50297">
    <property type="entry name" value="ANK_REP_REGION"/>
    <property type="match status" value="2"/>
</dbReference>
<dbReference type="OrthoDB" id="8193571at2759"/>
<accession>A0A8J8P8J2</accession>
<keyword evidence="2 3" id="KW-0040">ANK repeat</keyword>
<evidence type="ECO:0000313" key="7">
    <source>
        <dbReference type="Proteomes" id="UP000785679"/>
    </source>
</evidence>
<keyword evidence="5" id="KW-1133">Transmembrane helix</keyword>
<feature type="transmembrane region" description="Helical" evidence="5">
    <location>
        <begin position="566"/>
        <end position="585"/>
    </location>
</feature>
<evidence type="ECO:0000256" key="2">
    <source>
        <dbReference type="ARBA" id="ARBA00023043"/>
    </source>
</evidence>
<keyword evidence="5" id="KW-0812">Transmembrane</keyword>
<keyword evidence="7" id="KW-1185">Reference proteome</keyword>
<dbReference type="InterPro" id="IPR036770">
    <property type="entry name" value="Ankyrin_rpt-contain_sf"/>
</dbReference>
<dbReference type="AlphaFoldDB" id="A0A8J8P8J2"/>
<reference evidence="6" key="1">
    <citation type="submission" date="2019-06" db="EMBL/GenBank/DDBJ databases">
        <authorList>
            <person name="Zheng W."/>
        </authorList>
    </citation>
    <scope>NUCLEOTIDE SEQUENCE</scope>
    <source>
        <strain evidence="6">QDHG01</strain>
    </source>
</reference>
<evidence type="ECO:0000256" key="4">
    <source>
        <dbReference type="SAM" id="MobiDB-lite"/>
    </source>
</evidence>
<feature type="repeat" description="ANK" evidence="3">
    <location>
        <begin position="267"/>
        <end position="299"/>
    </location>
</feature>
<dbReference type="InterPro" id="IPR002110">
    <property type="entry name" value="Ankyrin_rpt"/>
</dbReference>
<dbReference type="SMART" id="SM00248">
    <property type="entry name" value="ANK"/>
    <property type="match status" value="5"/>
</dbReference>
<evidence type="ECO:0000256" key="3">
    <source>
        <dbReference type="PROSITE-ProRule" id="PRU00023"/>
    </source>
</evidence>
<evidence type="ECO:0008006" key="8">
    <source>
        <dbReference type="Google" id="ProtNLM"/>
    </source>
</evidence>
<gene>
    <name evidence="6" type="ORF">FGO68_gene6407</name>
</gene>
<evidence type="ECO:0000313" key="6">
    <source>
        <dbReference type="EMBL" id="TNV87990.1"/>
    </source>
</evidence>
<dbReference type="Gene3D" id="1.25.40.20">
    <property type="entry name" value="Ankyrin repeat-containing domain"/>
    <property type="match status" value="2"/>
</dbReference>
<dbReference type="Pfam" id="PF12796">
    <property type="entry name" value="Ank_2"/>
    <property type="match status" value="2"/>
</dbReference>
<proteinExistence type="predicted"/>
<dbReference type="SUPFAM" id="SSF48403">
    <property type="entry name" value="Ankyrin repeat"/>
    <property type="match status" value="1"/>
</dbReference>
<feature type="repeat" description="ANK" evidence="3">
    <location>
        <begin position="374"/>
        <end position="406"/>
    </location>
</feature>
<dbReference type="PANTHER" id="PTHR24166:SF48">
    <property type="entry name" value="PROTEIN VAPYRIN"/>
    <property type="match status" value="1"/>
</dbReference>
<organism evidence="6 7">
    <name type="scientific">Halteria grandinella</name>
    <dbReference type="NCBI Taxonomy" id="5974"/>
    <lineage>
        <taxon>Eukaryota</taxon>
        <taxon>Sar</taxon>
        <taxon>Alveolata</taxon>
        <taxon>Ciliophora</taxon>
        <taxon>Intramacronucleata</taxon>
        <taxon>Spirotrichea</taxon>
        <taxon>Stichotrichia</taxon>
        <taxon>Sporadotrichida</taxon>
        <taxon>Halteriidae</taxon>
        <taxon>Halteria</taxon>
    </lineage>
</organism>
<protein>
    <recommendedName>
        <fullName evidence="8">Ankyrin repeat domain-containing protein</fullName>
    </recommendedName>
</protein>
<evidence type="ECO:0000256" key="1">
    <source>
        <dbReference type="ARBA" id="ARBA00022737"/>
    </source>
</evidence>
<dbReference type="EMBL" id="RRYP01000107">
    <property type="protein sequence ID" value="TNV87990.1"/>
    <property type="molecule type" value="Genomic_DNA"/>
</dbReference>
<dbReference type="PANTHER" id="PTHR24166">
    <property type="entry name" value="ROLLING PEBBLES, ISOFORM B"/>
    <property type="match status" value="1"/>
</dbReference>
<feature type="transmembrane region" description="Helical" evidence="5">
    <location>
        <begin position="63"/>
        <end position="86"/>
    </location>
</feature>
<comment type="caution">
    <text evidence="6">The sequence shown here is derived from an EMBL/GenBank/DDBJ whole genome shotgun (WGS) entry which is preliminary data.</text>
</comment>
<dbReference type="PROSITE" id="PS50088">
    <property type="entry name" value="ANK_REPEAT"/>
    <property type="match status" value="2"/>
</dbReference>